<name>A0A347UDE0_9RHOB</name>
<dbReference type="Pfam" id="PF12616">
    <property type="entry name" value="DUF3775"/>
    <property type="match status" value="1"/>
</dbReference>
<proteinExistence type="predicted"/>
<evidence type="ECO:0000313" key="1">
    <source>
        <dbReference type="EMBL" id="AXX96868.1"/>
    </source>
</evidence>
<dbReference type="OrthoDB" id="5641374at2"/>
<dbReference type="AlphaFoldDB" id="A0A347UDE0"/>
<accession>A0A347UDE0</accession>
<reference evidence="1 2" key="1">
    <citation type="submission" date="2018-09" db="EMBL/GenBank/DDBJ databases">
        <title>Profundibacter amoris BAR1 gen. nov., sp. nov., a new member of the Roseobacter clade isolated at Lokis Castle Vent Field on the Arctic Mid-Oceanic Ridge.</title>
        <authorList>
            <person name="Le Moine Bauer S."/>
            <person name="Sjoeberg A.G."/>
            <person name="L'Haridon S."/>
            <person name="Stokke R."/>
            <person name="Roalkvam I."/>
            <person name="Steen I.H."/>
            <person name="Dahle H."/>
        </authorList>
    </citation>
    <scope>NUCLEOTIDE SEQUENCE [LARGE SCALE GENOMIC DNA]</scope>
    <source>
        <strain evidence="1 2">BAR1</strain>
    </source>
</reference>
<dbReference type="EMBL" id="CP032125">
    <property type="protein sequence ID" value="AXX96868.1"/>
    <property type="molecule type" value="Genomic_DNA"/>
</dbReference>
<evidence type="ECO:0000313" key="2">
    <source>
        <dbReference type="Proteomes" id="UP000261704"/>
    </source>
</evidence>
<gene>
    <name evidence="1" type="ORF">BAR1_02310</name>
</gene>
<dbReference type="Proteomes" id="UP000261704">
    <property type="component" value="Chromosome"/>
</dbReference>
<keyword evidence="2" id="KW-1185">Reference proteome</keyword>
<dbReference type="InterPro" id="IPR022254">
    <property type="entry name" value="DUF3775"/>
</dbReference>
<organism evidence="1 2">
    <name type="scientific">Profundibacter amoris</name>
    <dbReference type="NCBI Taxonomy" id="2171755"/>
    <lineage>
        <taxon>Bacteria</taxon>
        <taxon>Pseudomonadati</taxon>
        <taxon>Pseudomonadota</taxon>
        <taxon>Alphaproteobacteria</taxon>
        <taxon>Rhodobacterales</taxon>
        <taxon>Paracoccaceae</taxon>
        <taxon>Profundibacter</taxon>
    </lineage>
</organism>
<dbReference type="RefSeq" id="WP_118941526.1">
    <property type="nucleotide sequence ID" value="NZ_CP032125.1"/>
</dbReference>
<sequence length="108" mass="12081">MLQISTNKIARVIVRARQRDGKAEFDASLRQYIADMNRDEQASLVAVMWIGRETFDAAELEEAIQTAKAEARSPTESYLLAIPLLPDYLESGLEALGYSVEEVEDGFL</sequence>
<dbReference type="KEGG" id="pamo:BAR1_02310"/>
<protein>
    <submittedName>
        <fullName evidence="1">DUF3775 domain-containing protein</fullName>
    </submittedName>
</protein>